<keyword evidence="2" id="KW-1185">Reference proteome</keyword>
<protein>
    <submittedName>
        <fullName evidence="1">Uncharacterized protein</fullName>
    </submittedName>
</protein>
<comment type="caution">
    <text evidence="1">The sequence shown here is derived from an EMBL/GenBank/DDBJ whole genome shotgun (WGS) entry which is preliminary data.</text>
</comment>
<evidence type="ECO:0000313" key="2">
    <source>
        <dbReference type="Proteomes" id="UP000652761"/>
    </source>
</evidence>
<accession>A0A843XK96</accession>
<name>A0A843XK96_COLES</name>
<dbReference type="Proteomes" id="UP000652761">
    <property type="component" value="Unassembled WGS sequence"/>
</dbReference>
<evidence type="ECO:0000313" key="1">
    <source>
        <dbReference type="EMBL" id="MQM20069.1"/>
    </source>
</evidence>
<reference evidence="1" key="1">
    <citation type="submission" date="2017-07" db="EMBL/GenBank/DDBJ databases">
        <title>Taro Niue Genome Assembly and Annotation.</title>
        <authorList>
            <person name="Atibalentja N."/>
            <person name="Keating K."/>
            <person name="Fields C.J."/>
        </authorList>
    </citation>
    <scope>NUCLEOTIDE SEQUENCE</scope>
    <source>
        <strain evidence="1">Niue_2</strain>
        <tissue evidence="1">Leaf</tissue>
    </source>
</reference>
<gene>
    <name evidence="1" type="ORF">Taro_053083</name>
</gene>
<sequence length="85" mass="10425">MVCSCKAWSRRCRPRRRHMWHYRLSCRLRLRFQLQFPKSMALVVRPSWRGSRGWLHPLLRGRERADVWWASVLRTRYEDGAIEVT</sequence>
<dbReference type="AlphaFoldDB" id="A0A843XK96"/>
<organism evidence="1 2">
    <name type="scientific">Colocasia esculenta</name>
    <name type="common">Wild taro</name>
    <name type="synonym">Arum esculentum</name>
    <dbReference type="NCBI Taxonomy" id="4460"/>
    <lineage>
        <taxon>Eukaryota</taxon>
        <taxon>Viridiplantae</taxon>
        <taxon>Streptophyta</taxon>
        <taxon>Embryophyta</taxon>
        <taxon>Tracheophyta</taxon>
        <taxon>Spermatophyta</taxon>
        <taxon>Magnoliopsida</taxon>
        <taxon>Liliopsida</taxon>
        <taxon>Araceae</taxon>
        <taxon>Aroideae</taxon>
        <taxon>Colocasieae</taxon>
        <taxon>Colocasia</taxon>
    </lineage>
</organism>
<proteinExistence type="predicted"/>
<dbReference type="EMBL" id="NMUH01009454">
    <property type="protein sequence ID" value="MQM20069.1"/>
    <property type="molecule type" value="Genomic_DNA"/>
</dbReference>